<dbReference type="CDD" id="cd00075">
    <property type="entry name" value="HATPase"/>
    <property type="match status" value="1"/>
</dbReference>
<comment type="catalytic activity">
    <reaction evidence="1">
        <text>ATP + protein L-histidine = ADP + protein N-phospho-L-histidine.</text>
        <dbReference type="EC" id="2.7.13.3"/>
    </reaction>
</comment>
<keyword evidence="4" id="KW-0597">Phosphoprotein</keyword>
<dbReference type="AlphaFoldDB" id="A0AAC9JBK7"/>
<dbReference type="Gene3D" id="1.10.287.130">
    <property type="match status" value="1"/>
</dbReference>
<dbReference type="CDD" id="cd00082">
    <property type="entry name" value="HisKA"/>
    <property type="match status" value="1"/>
</dbReference>
<dbReference type="InterPro" id="IPR003594">
    <property type="entry name" value="HATPase_dom"/>
</dbReference>
<dbReference type="EMBL" id="CP018024">
    <property type="protein sequence ID" value="APD90638.1"/>
    <property type="molecule type" value="Genomic_DNA"/>
</dbReference>
<dbReference type="InterPro" id="IPR050428">
    <property type="entry name" value="TCS_sensor_his_kinase"/>
</dbReference>
<evidence type="ECO:0000256" key="3">
    <source>
        <dbReference type="ARBA" id="ARBA00012438"/>
    </source>
</evidence>
<name>A0AAC9JBK7_9ALTE</name>
<feature type="transmembrane region" description="Helical" evidence="11">
    <location>
        <begin position="20"/>
        <end position="43"/>
    </location>
</feature>
<dbReference type="InterPro" id="IPR036890">
    <property type="entry name" value="HATPase_C_sf"/>
</dbReference>
<dbReference type="EC" id="2.7.13.3" evidence="3"/>
<dbReference type="InterPro" id="IPR003661">
    <property type="entry name" value="HisK_dim/P_dom"/>
</dbReference>
<evidence type="ECO:0000256" key="8">
    <source>
        <dbReference type="ARBA" id="ARBA00022989"/>
    </source>
</evidence>
<feature type="domain" description="HAMP" evidence="13">
    <location>
        <begin position="178"/>
        <end position="233"/>
    </location>
</feature>
<dbReference type="GO" id="GO:0005886">
    <property type="term" value="C:plasma membrane"/>
    <property type="evidence" value="ECO:0007669"/>
    <property type="project" value="TreeGrafter"/>
</dbReference>
<keyword evidence="5" id="KW-0808">Transferase</keyword>
<dbReference type="InterPro" id="IPR036097">
    <property type="entry name" value="HisK_dim/P_sf"/>
</dbReference>
<evidence type="ECO:0000256" key="2">
    <source>
        <dbReference type="ARBA" id="ARBA00004141"/>
    </source>
</evidence>
<dbReference type="InterPro" id="IPR004358">
    <property type="entry name" value="Sig_transdc_His_kin-like_C"/>
</dbReference>
<organism evidence="14 15">
    <name type="scientific">Alteromonas mediterranea</name>
    <dbReference type="NCBI Taxonomy" id="314275"/>
    <lineage>
        <taxon>Bacteria</taxon>
        <taxon>Pseudomonadati</taxon>
        <taxon>Pseudomonadota</taxon>
        <taxon>Gammaproteobacteria</taxon>
        <taxon>Alteromonadales</taxon>
        <taxon>Alteromonadaceae</taxon>
        <taxon>Alteromonas/Salinimonas group</taxon>
        <taxon>Alteromonas</taxon>
    </lineage>
</organism>
<evidence type="ECO:0000256" key="6">
    <source>
        <dbReference type="ARBA" id="ARBA00022692"/>
    </source>
</evidence>
<dbReference type="PRINTS" id="PR00344">
    <property type="entry name" value="BCTRLSENSOR"/>
</dbReference>
<dbReference type="Pfam" id="PF00512">
    <property type="entry name" value="HisKA"/>
    <property type="match status" value="1"/>
</dbReference>
<dbReference type="Gene3D" id="6.10.340.10">
    <property type="match status" value="1"/>
</dbReference>
<dbReference type="GO" id="GO:0000155">
    <property type="term" value="F:phosphorelay sensor kinase activity"/>
    <property type="evidence" value="ECO:0007669"/>
    <property type="project" value="InterPro"/>
</dbReference>
<keyword evidence="10 11" id="KW-0472">Membrane</keyword>
<dbReference type="Pfam" id="PF02518">
    <property type="entry name" value="HATPase_c"/>
    <property type="match status" value="1"/>
</dbReference>
<keyword evidence="6 11" id="KW-0812">Transmembrane</keyword>
<evidence type="ECO:0000256" key="7">
    <source>
        <dbReference type="ARBA" id="ARBA00022777"/>
    </source>
</evidence>
<dbReference type="SUPFAM" id="SSF47384">
    <property type="entry name" value="Homodimeric domain of signal transducing histidine kinase"/>
    <property type="match status" value="1"/>
</dbReference>
<feature type="transmembrane region" description="Helical" evidence="11">
    <location>
        <begin position="159"/>
        <end position="181"/>
    </location>
</feature>
<evidence type="ECO:0000256" key="1">
    <source>
        <dbReference type="ARBA" id="ARBA00000085"/>
    </source>
</evidence>
<dbReference type="InterPro" id="IPR005467">
    <property type="entry name" value="His_kinase_dom"/>
</dbReference>
<evidence type="ECO:0000256" key="11">
    <source>
        <dbReference type="SAM" id="Phobius"/>
    </source>
</evidence>
<evidence type="ECO:0000259" key="12">
    <source>
        <dbReference type="PROSITE" id="PS50109"/>
    </source>
</evidence>
<reference evidence="14 15" key="1">
    <citation type="submission" date="2016-11" db="EMBL/GenBank/DDBJ databases">
        <title>Networking in microbes: conjugative elements and plasmids in the genus Alteromonas.</title>
        <authorList>
            <person name="Lopez-Perez M."/>
            <person name="Ramon-Marco N."/>
            <person name="Rodriguez-Valera F."/>
        </authorList>
    </citation>
    <scope>NUCLEOTIDE SEQUENCE [LARGE SCALE GENOMIC DNA]</scope>
    <source>
        <strain evidence="14 15">CP48</strain>
    </source>
</reference>
<keyword evidence="9" id="KW-0902">Two-component regulatory system</keyword>
<sequence length="458" mass="51802">MAAGTTWKNIKKGLGFKRLFWRIFLTFWIASLAVMATTGYVLINEYTSTEYNQRFFNDVTAQAERIVWRYEHEVLVDGKAKRKIKEWIRQRENRGGQLIPMLVYNAKGEPIYHYRMNKVPSEQRIEQHVYGPSNTRYTVLVRQPQAPRMYKQVLYRFQSIQFVLIFVACALVSALLSWTIVKPITYLGAFSRRYANDQTIAPLPAPLLARGDELGDLATDINFMVGKTHEAASAQQRLLHDVSHELRAPLARLQASAALIEQNQPDNRHVKQIHNDCHRIDQLIQQILNFSTLENAQPEEQVCDIAALCERILDDMAINYPGIPTFLTPPKGTQKQRLIRCYPEAIHQALDNIIGNACKYSDKGQPVSVAIESTSAAMLIKVTDKGPGVDEKEIEKLMQPFYRAGNQMHTEGFGLGLSIALKAIKKHGGSLTMQSPSEGGLCVEVSLPRHGKKTVKSR</sequence>
<keyword evidence="8 11" id="KW-1133">Transmembrane helix</keyword>
<evidence type="ECO:0000256" key="9">
    <source>
        <dbReference type="ARBA" id="ARBA00023012"/>
    </source>
</evidence>
<evidence type="ECO:0000313" key="14">
    <source>
        <dbReference type="EMBL" id="APD90638.1"/>
    </source>
</evidence>
<evidence type="ECO:0000256" key="4">
    <source>
        <dbReference type="ARBA" id="ARBA00022553"/>
    </source>
</evidence>
<dbReference type="PROSITE" id="PS50109">
    <property type="entry name" value="HIS_KIN"/>
    <property type="match status" value="1"/>
</dbReference>
<dbReference type="Proteomes" id="UP000182101">
    <property type="component" value="Chromosome"/>
</dbReference>
<proteinExistence type="predicted"/>
<evidence type="ECO:0000256" key="5">
    <source>
        <dbReference type="ARBA" id="ARBA00022679"/>
    </source>
</evidence>
<comment type="subcellular location">
    <subcellularLocation>
        <location evidence="2">Membrane</location>
        <topology evidence="2">Multi-pass membrane protein</topology>
    </subcellularLocation>
</comment>
<feature type="domain" description="Histidine kinase" evidence="12">
    <location>
        <begin position="241"/>
        <end position="451"/>
    </location>
</feature>
<dbReference type="PANTHER" id="PTHR45436">
    <property type="entry name" value="SENSOR HISTIDINE KINASE YKOH"/>
    <property type="match status" value="1"/>
</dbReference>
<dbReference type="RefSeq" id="WP_071959697.1">
    <property type="nucleotide sequence ID" value="NZ_CP018024.1"/>
</dbReference>
<evidence type="ECO:0000259" key="13">
    <source>
        <dbReference type="PROSITE" id="PS50885"/>
    </source>
</evidence>
<dbReference type="SMART" id="SM00388">
    <property type="entry name" value="HisKA"/>
    <property type="match status" value="1"/>
</dbReference>
<dbReference type="PANTHER" id="PTHR45436:SF15">
    <property type="entry name" value="SENSOR HISTIDINE KINASE CUSS"/>
    <property type="match status" value="1"/>
</dbReference>
<dbReference type="InterPro" id="IPR003660">
    <property type="entry name" value="HAMP_dom"/>
</dbReference>
<evidence type="ECO:0000256" key="10">
    <source>
        <dbReference type="ARBA" id="ARBA00023136"/>
    </source>
</evidence>
<dbReference type="PROSITE" id="PS50885">
    <property type="entry name" value="HAMP"/>
    <property type="match status" value="1"/>
</dbReference>
<dbReference type="Gene3D" id="3.30.565.10">
    <property type="entry name" value="Histidine kinase-like ATPase, C-terminal domain"/>
    <property type="match status" value="1"/>
</dbReference>
<protein>
    <recommendedName>
        <fullName evidence="3">histidine kinase</fullName>
        <ecNumber evidence="3">2.7.13.3</ecNumber>
    </recommendedName>
</protein>
<dbReference type="SUPFAM" id="SSF55874">
    <property type="entry name" value="ATPase domain of HSP90 chaperone/DNA topoisomerase II/histidine kinase"/>
    <property type="match status" value="1"/>
</dbReference>
<gene>
    <name evidence="14" type="ORF">BM524_12975</name>
</gene>
<dbReference type="SMART" id="SM00387">
    <property type="entry name" value="HATPase_c"/>
    <property type="match status" value="1"/>
</dbReference>
<accession>A0AAC9JBK7</accession>
<keyword evidence="7 14" id="KW-0418">Kinase</keyword>
<evidence type="ECO:0000313" key="15">
    <source>
        <dbReference type="Proteomes" id="UP000182101"/>
    </source>
</evidence>